<dbReference type="GO" id="GO:0005125">
    <property type="term" value="F:cytokine activity"/>
    <property type="evidence" value="ECO:0000318"/>
    <property type="project" value="GO_Central"/>
</dbReference>
<keyword evidence="12" id="KW-1185">Reference proteome</keyword>
<dbReference type="GO" id="GO:0005615">
    <property type="term" value="C:extracellular space"/>
    <property type="evidence" value="ECO:0007669"/>
    <property type="project" value="UniProtKB-KW"/>
</dbReference>
<evidence type="ECO:0000256" key="8">
    <source>
        <dbReference type="ARBA" id="ARBA00073296"/>
    </source>
</evidence>
<feature type="signal peptide" evidence="10">
    <location>
        <begin position="1"/>
        <end position="23"/>
    </location>
</feature>
<dbReference type="GO" id="GO:0005127">
    <property type="term" value="F:ciliary neurotrophic factor receptor binding"/>
    <property type="evidence" value="ECO:0007669"/>
    <property type="project" value="Ensembl"/>
</dbReference>
<evidence type="ECO:0000256" key="5">
    <source>
        <dbReference type="ARBA" id="ARBA00022525"/>
    </source>
</evidence>
<dbReference type="GO" id="GO:0005576">
    <property type="term" value="C:extracellular region"/>
    <property type="evidence" value="ECO:0000318"/>
    <property type="project" value="GO_Central"/>
</dbReference>
<evidence type="ECO:0000256" key="1">
    <source>
        <dbReference type="ARBA" id="ARBA00004613"/>
    </source>
</evidence>
<dbReference type="InterPro" id="IPR010681">
    <property type="entry name" value="PRF/CT"/>
</dbReference>
<dbReference type="PANTHER" id="PTHR21353">
    <property type="match status" value="1"/>
</dbReference>
<dbReference type="Ensembl" id="ENSOANT00000053831.1">
    <property type="protein sequence ID" value="ENSOANP00000035428.1"/>
    <property type="gene ID" value="ENSOANG00000037895.1"/>
</dbReference>
<protein>
    <recommendedName>
        <fullName evidence="8">Cardiotrophin-2</fullName>
    </recommendedName>
    <alternativeName>
        <fullName evidence="9">Neuropoietin</fullName>
    </alternativeName>
</protein>
<reference evidence="11" key="3">
    <citation type="submission" date="2025-09" db="UniProtKB">
        <authorList>
            <consortium name="Ensembl"/>
        </authorList>
    </citation>
    <scope>IDENTIFICATION</scope>
    <source>
        <strain evidence="11">Glennie</strain>
    </source>
</reference>
<name>A0A6I8N399_ORNAN</name>
<dbReference type="Gene3D" id="1.20.1250.10">
    <property type="match status" value="1"/>
</dbReference>
<dbReference type="InParanoid" id="A0A6I8N399"/>
<dbReference type="OMA" id="TAFFKTW"/>
<organism evidence="11 12">
    <name type="scientific">Ornithorhynchus anatinus</name>
    <name type="common">Duckbill platypus</name>
    <dbReference type="NCBI Taxonomy" id="9258"/>
    <lineage>
        <taxon>Eukaryota</taxon>
        <taxon>Metazoa</taxon>
        <taxon>Chordata</taxon>
        <taxon>Craniata</taxon>
        <taxon>Vertebrata</taxon>
        <taxon>Euteleostomi</taxon>
        <taxon>Mammalia</taxon>
        <taxon>Monotremata</taxon>
        <taxon>Ornithorhynchidae</taxon>
        <taxon>Ornithorhynchus</taxon>
    </lineage>
</organism>
<comment type="similarity">
    <text evidence="2">Belongs to the IL-6 superfamily.</text>
</comment>
<dbReference type="Pfam" id="PF06875">
    <property type="entry name" value="PRF"/>
    <property type="match status" value="1"/>
</dbReference>
<evidence type="ECO:0000313" key="11">
    <source>
        <dbReference type="Ensembl" id="ENSOANP00000035428.1"/>
    </source>
</evidence>
<dbReference type="GO" id="GO:0002052">
    <property type="term" value="P:positive regulation of neuroblast proliferation"/>
    <property type="evidence" value="ECO:0007669"/>
    <property type="project" value="Ensembl"/>
</dbReference>
<dbReference type="GO" id="GO:0007399">
    <property type="term" value="P:nervous system development"/>
    <property type="evidence" value="ECO:0000318"/>
    <property type="project" value="GO_Central"/>
</dbReference>
<dbReference type="GeneTree" id="ENSGT00510000048856"/>
<evidence type="ECO:0000256" key="9">
    <source>
        <dbReference type="ARBA" id="ARBA00076673"/>
    </source>
</evidence>
<dbReference type="Bgee" id="ENSOANG00000037895">
    <property type="expression patterns" value="Expressed in fibroblast and 3 other cell types or tissues"/>
</dbReference>
<dbReference type="FunFam" id="1.20.1250.10:FF:000023">
    <property type="entry name" value="Cardiotrophin-2"/>
    <property type="match status" value="1"/>
</dbReference>
<evidence type="ECO:0000256" key="10">
    <source>
        <dbReference type="SAM" id="SignalP"/>
    </source>
</evidence>
<dbReference type="GO" id="GO:0005146">
    <property type="term" value="F:leukemia inhibitory factor receptor binding"/>
    <property type="evidence" value="ECO:0007669"/>
    <property type="project" value="Ensembl"/>
</dbReference>
<reference evidence="11 12" key="1">
    <citation type="journal article" date="2008" name="Nature">
        <title>Genome analysis of the platypus reveals unique signatures of evolution.</title>
        <authorList>
            <person name="Warren W.C."/>
            <person name="Hillier L.W."/>
            <person name="Marshall Graves J.A."/>
            <person name="Birney E."/>
            <person name="Ponting C.P."/>
            <person name="Grutzner F."/>
            <person name="Belov K."/>
            <person name="Miller W."/>
            <person name="Clarke L."/>
            <person name="Chinwalla A.T."/>
            <person name="Yang S.P."/>
            <person name="Heger A."/>
            <person name="Locke D.P."/>
            <person name="Miethke P."/>
            <person name="Waters P.D."/>
            <person name="Veyrunes F."/>
            <person name="Fulton L."/>
            <person name="Fulton B."/>
            <person name="Graves T."/>
            <person name="Wallis J."/>
            <person name="Puente X.S."/>
            <person name="Lopez-Otin C."/>
            <person name="Ordonez G.R."/>
            <person name="Eichler E.E."/>
            <person name="Chen L."/>
            <person name="Cheng Z."/>
            <person name="Deakin J.E."/>
            <person name="Alsop A."/>
            <person name="Thompson K."/>
            <person name="Kirby P."/>
            <person name="Papenfuss A.T."/>
            <person name="Wakefield M.J."/>
            <person name="Olender T."/>
            <person name="Lancet D."/>
            <person name="Huttley G.A."/>
            <person name="Smit A.F."/>
            <person name="Pask A."/>
            <person name="Temple-Smith P."/>
            <person name="Batzer M.A."/>
            <person name="Walker J.A."/>
            <person name="Konkel M.K."/>
            <person name="Harris R.S."/>
            <person name="Whittington C.M."/>
            <person name="Wong E.S."/>
            <person name="Gemmell N.J."/>
            <person name="Buschiazzo E."/>
            <person name="Vargas Jentzsch I.M."/>
            <person name="Merkel A."/>
            <person name="Schmitz J."/>
            <person name="Zemann A."/>
            <person name="Churakov G."/>
            <person name="Kriegs J.O."/>
            <person name="Brosius J."/>
            <person name="Murchison E.P."/>
            <person name="Sachidanandam R."/>
            <person name="Smith C."/>
            <person name="Hannon G.J."/>
            <person name="Tsend-Ayush E."/>
            <person name="McMillan D."/>
            <person name="Attenborough R."/>
            <person name="Rens W."/>
            <person name="Ferguson-Smith M."/>
            <person name="Lefevre C.M."/>
            <person name="Sharp J.A."/>
            <person name="Nicholas K.R."/>
            <person name="Ray D.A."/>
            <person name="Kube M."/>
            <person name="Reinhardt R."/>
            <person name="Pringle T.H."/>
            <person name="Taylor J."/>
            <person name="Jones R.C."/>
            <person name="Nixon B."/>
            <person name="Dacheux J.L."/>
            <person name="Niwa H."/>
            <person name="Sekita Y."/>
            <person name="Huang X."/>
            <person name="Stark A."/>
            <person name="Kheradpour P."/>
            <person name="Kellis M."/>
            <person name="Flicek P."/>
            <person name="Chen Y."/>
            <person name="Webber C."/>
            <person name="Hardison R."/>
            <person name="Nelson J."/>
            <person name="Hallsworth-Pepin K."/>
            <person name="Delehaunty K."/>
            <person name="Markovic C."/>
            <person name="Minx P."/>
            <person name="Feng Y."/>
            <person name="Kremitzki C."/>
            <person name="Mitreva M."/>
            <person name="Glasscock J."/>
            <person name="Wylie T."/>
            <person name="Wohldmann P."/>
            <person name="Thiru P."/>
            <person name="Nhan M.N."/>
            <person name="Pohl C.S."/>
            <person name="Smith S.M."/>
            <person name="Hou S."/>
            <person name="Nefedov M."/>
            <person name="de Jong P.J."/>
            <person name="Renfree M.B."/>
            <person name="Mardis E.R."/>
            <person name="Wilson R.K."/>
        </authorList>
    </citation>
    <scope>NUCLEOTIDE SEQUENCE [LARGE SCALE GENOMIC DNA]</scope>
    <source>
        <strain evidence="11 12">Glennie</strain>
    </source>
</reference>
<evidence type="ECO:0000256" key="7">
    <source>
        <dbReference type="ARBA" id="ARBA00023180"/>
    </source>
</evidence>
<comment type="subcellular location">
    <subcellularLocation>
        <location evidence="1">Secreted</location>
    </subcellularLocation>
</comment>
<dbReference type="GO" id="GO:0007259">
    <property type="term" value="P:cell surface receptor signaling pathway via JAK-STAT"/>
    <property type="evidence" value="ECO:0000318"/>
    <property type="project" value="GO_Central"/>
</dbReference>
<evidence type="ECO:0000313" key="12">
    <source>
        <dbReference type="Proteomes" id="UP000002279"/>
    </source>
</evidence>
<dbReference type="AlphaFoldDB" id="A0A6I8N399"/>
<dbReference type="Proteomes" id="UP000002279">
    <property type="component" value="Chromosome 2"/>
</dbReference>
<dbReference type="InterPro" id="IPR009079">
    <property type="entry name" value="4_helix_cytokine-like_core"/>
</dbReference>
<evidence type="ECO:0000256" key="6">
    <source>
        <dbReference type="ARBA" id="ARBA00022729"/>
    </source>
</evidence>
<keyword evidence="7" id="KW-0325">Glycoprotein</keyword>
<dbReference type="SUPFAM" id="SSF47266">
    <property type="entry name" value="4-helical cytokines"/>
    <property type="match status" value="1"/>
</dbReference>
<accession>A0A6I8N399</accession>
<evidence type="ECO:0000256" key="2">
    <source>
        <dbReference type="ARBA" id="ARBA00007432"/>
    </source>
</evidence>
<keyword evidence="3" id="KW-0217">Developmental protein</keyword>
<dbReference type="GO" id="GO:0007405">
    <property type="term" value="P:neuroblast proliferation"/>
    <property type="evidence" value="ECO:0007669"/>
    <property type="project" value="Ensembl"/>
</dbReference>
<sequence>LYPLLPLCLVTLLPPALLPAAPASPAETISRAYNLALYMQKNTSMLLQLYLQHQGSPFSDPGFSAPELQLNGLPSASIPFLTWQSLRDDDRLTRTFGAFSALAKYLQLVGDDQADLNPDSPALLDQLEAARLRAQGLASNTAAIMSALGLAPRPEADILGPVLFGASAFERKCRGYIVTREYGHWTDRAVRELALLKAKYPV</sequence>
<keyword evidence="5" id="KW-0964">Secreted</keyword>
<dbReference type="PANTHER" id="PTHR21353:SF8">
    <property type="entry name" value="CARDIOTROPHIN-2"/>
    <property type="match status" value="1"/>
</dbReference>
<evidence type="ECO:0000256" key="4">
    <source>
        <dbReference type="ARBA" id="ARBA00022514"/>
    </source>
</evidence>
<proteinExistence type="inferred from homology"/>
<keyword evidence="6 10" id="KW-0732">Signal</keyword>
<feature type="chain" id="PRO_5026307468" description="Cardiotrophin-2" evidence="10">
    <location>
        <begin position="24"/>
        <end position="202"/>
    </location>
</feature>
<reference evidence="11" key="2">
    <citation type="submission" date="2025-08" db="UniProtKB">
        <authorList>
            <consortium name="Ensembl"/>
        </authorList>
    </citation>
    <scope>IDENTIFICATION</scope>
    <source>
        <strain evidence="11">Glennie</strain>
    </source>
</reference>
<keyword evidence="4" id="KW-0202">Cytokine</keyword>
<evidence type="ECO:0000256" key="3">
    <source>
        <dbReference type="ARBA" id="ARBA00022473"/>
    </source>
</evidence>